<reference evidence="1" key="1">
    <citation type="journal article" date="2013" name="BMC Genomics">
        <title>Unscrambling butterfly oogenesis.</title>
        <authorList>
            <person name="Carter J.M."/>
            <person name="Baker S.C."/>
            <person name="Pink R."/>
            <person name="Carter D.R."/>
            <person name="Collins A."/>
            <person name="Tomlin J."/>
            <person name="Gibbs M."/>
            <person name="Breuker C.J."/>
        </authorList>
    </citation>
    <scope>NUCLEOTIDE SEQUENCE</scope>
    <source>
        <tissue evidence="1">Ovary</tissue>
    </source>
</reference>
<dbReference type="EMBL" id="GAIX01007793">
    <property type="protein sequence ID" value="JAA84767.1"/>
    <property type="molecule type" value="Transcribed_RNA"/>
</dbReference>
<reference evidence="1" key="2">
    <citation type="submission" date="2013-05" db="EMBL/GenBank/DDBJ databases">
        <authorList>
            <person name="Carter J.-M."/>
            <person name="Baker S.C."/>
            <person name="Pink R."/>
            <person name="Carter D.R.F."/>
            <person name="Collins A."/>
            <person name="Tomlin J."/>
            <person name="Gibbs M."/>
            <person name="Breuker C.J."/>
        </authorList>
    </citation>
    <scope>NUCLEOTIDE SEQUENCE</scope>
    <source>
        <tissue evidence="1">Ovary</tissue>
    </source>
</reference>
<dbReference type="AlphaFoldDB" id="S4PVX2"/>
<proteinExistence type="predicted"/>
<accession>S4PVX2</accession>
<organism evidence="1">
    <name type="scientific">Pararge aegeria</name>
    <name type="common">speckled wood butterfly</name>
    <dbReference type="NCBI Taxonomy" id="116150"/>
    <lineage>
        <taxon>Eukaryota</taxon>
        <taxon>Metazoa</taxon>
        <taxon>Ecdysozoa</taxon>
        <taxon>Arthropoda</taxon>
        <taxon>Hexapoda</taxon>
        <taxon>Insecta</taxon>
        <taxon>Pterygota</taxon>
        <taxon>Neoptera</taxon>
        <taxon>Endopterygota</taxon>
        <taxon>Lepidoptera</taxon>
        <taxon>Glossata</taxon>
        <taxon>Ditrysia</taxon>
        <taxon>Papilionoidea</taxon>
        <taxon>Nymphalidae</taxon>
        <taxon>Satyrinae</taxon>
        <taxon>Satyrini</taxon>
        <taxon>Parargina</taxon>
        <taxon>Pararge</taxon>
    </lineage>
</organism>
<protein>
    <submittedName>
        <fullName evidence="1">Uncharacterized protein</fullName>
    </submittedName>
</protein>
<sequence length="78" mass="9030">MHQLIIINKVSSQYWSTVTRAKNLVICAVLLVSNPLNIRLAKFIVSKITHYVLCDTKISKHIMCKYGYIKTYTSVREK</sequence>
<name>S4PVX2_9NEOP</name>
<evidence type="ECO:0000313" key="1">
    <source>
        <dbReference type="EMBL" id="JAA84767.1"/>
    </source>
</evidence>